<protein>
    <submittedName>
        <fullName evidence="2">Cytochrome C biogenesis protein CycH</fullName>
    </submittedName>
</protein>
<organism evidence="2">
    <name type="scientific">hot springs metagenome</name>
    <dbReference type="NCBI Taxonomy" id="433727"/>
    <lineage>
        <taxon>unclassified sequences</taxon>
        <taxon>metagenomes</taxon>
        <taxon>ecological metagenomes</taxon>
    </lineage>
</organism>
<sequence length="352" mass="40270">MNKNTTKKHYKNEIKEPLATYGVKGGEILFYKAPDGNVNLEVRLEKDTIWLTQKQMAMLFETERSVITKHLKNIFNSNELEKDSVCAFFAHTAEDGKTYKTQYYNLDAIISVGYRVNSKRGTQFRIWATQVLRDHILKGYTINAKRLEELQSAIKIISRVIDKQSLSNDEATALLRVVSEYSFALNLLDDYDHGRLPDMRGETTFATPVTIDEVARMVEVLRKYFGGSSLFGMLKDNRLEGTLNAVFQTIDGKDLYPSIEEKAANLLYFLVKNHHFVDGNKRIGASVFLWFLEKNGRLKYSTGENRISQEALVALTLLIAESDPKEKDVMIRLTTVLLQEKIKSQGDNYARK</sequence>
<dbReference type="PANTHER" id="PTHR35810">
    <property type="entry name" value="CYTOPLASMIC PROTEIN-RELATED"/>
    <property type="match status" value="1"/>
</dbReference>
<dbReference type="InterPro" id="IPR011204">
    <property type="entry name" value="Virulence_RhuM-like"/>
</dbReference>
<feature type="domain" description="Fido" evidence="1">
    <location>
        <begin position="209"/>
        <end position="335"/>
    </location>
</feature>
<dbReference type="InterPro" id="IPR003812">
    <property type="entry name" value="Fido"/>
</dbReference>
<dbReference type="AlphaFoldDB" id="A0A5J4L657"/>
<reference evidence="2" key="1">
    <citation type="submission" date="2019-10" db="EMBL/GenBank/DDBJ databases">
        <title>Metagenomic sequencing of thiosulfate-disproportionating enrichment culture.</title>
        <authorList>
            <person name="Umezawa K."/>
            <person name="Kojima H."/>
            <person name="Fukui M."/>
        </authorList>
    </citation>
    <scope>NUCLEOTIDE SEQUENCE</scope>
    <source>
        <strain evidence="2">45J</strain>
    </source>
</reference>
<proteinExistence type="predicted"/>
<dbReference type="InterPro" id="IPR053737">
    <property type="entry name" value="Type_II_TA_Toxin"/>
</dbReference>
<evidence type="ECO:0000313" key="2">
    <source>
        <dbReference type="EMBL" id="GER93016.1"/>
    </source>
</evidence>
<evidence type="ECO:0000259" key="1">
    <source>
        <dbReference type="PROSITE" id="PS51459"/>
    </source>
</evidence>
<dbReference type="InterPro" id="IPR036597">
    <property type="entry name" value="Fido-like_dom_sf"/>
</dbReference>
<dbReference type="Gene3D" id="1.20.120.1870">
    <property type="entry name" value="Fic/DOC protein, Fido domain"/>
    <property type="match status" value="1"/>
</dbReference>
<comment type="caution">
    <text evidence="2">The sequence shown here is derived from an EMBL/GenBank/DDBJ whole genome shotgun (WGS) entry which is preliminary data.</text>
</comment>
<gene>
    <name evidence="2" type="ORF">A45J_0747</name>
</gene>
<dbReference type="SUPFAM" id="SSF140931">
    <property type="entry name" value="Fic-like"/>
    <property type="match status" value="1"/>
</dbReference>
<accession>A0A5J4L657</accession>
<dbReference type="EMBL" id="BLAB01000001">
    <property type="protein sequence ID" value="GER93016.1"/>
    <property type="molecule type" value="Genomic_DNA"/>
</dbReference>
<dbReference type="PANTHER" id="PTHR35810:SF1">
    <property type="entry name" value="CYTOPLASMIC PROTEIN"/>
    <property type="match status" value="1"/>
</dbReference>
<dbReference type="Pfam" id="PF13310">
    <property type="entry name" value="Virulence_RhuM"/>
    <property type="match status" value="1"/>
</dbReference>
<name>A0A5J4L657_9ZZZZ</name>
<dbReference type="Pfam" id="PF02661">
    <property type="entry name" value="Fic"/>
    <property type="match status" value="1"/>
</dbReference>
<dbReference type="PROSITE" id="PS51459">
    <property type="entry name" value="FIDO"/>
    <property type="match status" value="1"/>
</dbReference>